<comment type="caution">
    <text evidence="1">The sequence shown here is derived from an EMBL/GenBank/DDBJ whole genome shotgun (WGS) entry which is preliminary data.</text>
</comment>
<name>A0A1X0D7D2_9MYCO</name>
<accession>A0A1X0D7D2</accession>
<sequence length="80" mass="8914">MSAVELLQPDPTTLVVSMHPNRTHGRRVSMAFTDGHTGHRYQLVLDPEATDYVTRLLATAIKSPRITAMADQIEAAQREQ</sequence>
<evidence type="ECO:0000313" key="1">
    <source>
        <dbReference type="EMBL" id="ORA68293.1"/>
    </source>
</evidence>
<dbReference type="RefSeq" id="WP_083042504.1">
    <property type="nucleotide sequence ID" value="NZ_MVHP01000003.1"/>
</dbReference>
<organism evidence="1 2">
    <name type="scientific">Mycolicibacterium elephantis</name>
    <dbReference type="NCBI Taxonomy" id="81858"/>
    <lineage>
        <taxon>Bacteria</taxon>
        <taxon>Bacillati</taxon>
        <taxon>Actinomycetota</taxon>
        <taxon>Actinomycetes</taxon>
        <taxon>Mycobacteriales</taxon>
        <taxon>Mycobacteriaceae</taxon>
        <taxon>Mycolicibacterium</taxon>
    </lineage>
</organism>
<gene>
    <name evidence="1" type="ORF">BST23_04220</name>
</gene>
<evidence type="ECO:0000313" key="2">
    <source>
        <dbReference type="Proteomes" id="UP000192772"/>
    </source>
</evidence>
<protein>
    <submittedName>
        <fullName evidence="1">Uncharacterized protein</fullName>
    </submittedName>
</protein>
<dbReference type="EMBL" id="MVHP01000003">
    <property type="protein sequence ID" value="ORA68293.1"/>
    <property type="molecule type" value="Genomic_DNA"/>
</dbReference>
<proteinExistence type="predicted"/>
<dbReference type="AlphaFoldDB" id="A0A1X0D7D2"/>
<reference evidence="1 2" key="1">
    <citation type="submission" date="2017-02" db="EMBL/GenBank/DDBJ databases">
        <title>The new phylogeny of genus Mycobacterium.</title>
        <authorList>
            <person name="Tortoli E."/>
            <person name="Trovato A."/>
            <person name="Cirillo D.M."/>
        </authorList>
    </citation>
    <scope>NUCLEOTIDE SEQUENCE [LARGE SCALE GENOMIC DNA]</scope>
    <source>
        <strain evidence="1 2">FI-09383</strain>
    </source>
</reference>
<dbReference type="STRING" id="81858.BST23_04220"/>
<dbReference type="Proteomes" id="UP000192772">
    <property type="component" value="Unassembled WGS sequence"/>
</dbReference>